<accession>A0A5N6D9Y3</accession>
<organism evidence="1 2">
    <name type="scientific">Aspergillus parasiticus</name>
    <dbReference type="NCBI Taxonomy" id="5067"/>
    <lineage>
        <taxon>Eukaryota</taxon>
        <taxon>Fungi</taxon>
        <taxon>Dikarya</taxon>
        <taxon>Ascomycota</taxon>
        <taxon>Pezizomycotina</taxon>
        <taxon>Eurotiomycetes</taxon>
        <taxon>Eurotiomycetidae</taxon>
        <taxon>Eurotiales</taxon>
        <taxon>Aspergillaceae</taxon>
        <taxon>Aspergillus</taxon>
        <taxon>Aspergillus subgen. Circumdati</taxon>
    </lineage>
</organism>
<sequence>MFSFSSESPAWNSPFWGACGPSPFLLWSSLSLYLLLSRSTLYPSCLSSLAREQSSSSYCLSILSSQQPSEAIETTFFRSSPPVTSKRSAPLFLQTCPQPSVSDSFSSSLPSSLTLSLLLKNKREKERSKTPFAITSTTIPYLRRSNPPIAPSSMILVLLSRA</sequence>
<proteinExistence type="predicted"/>
<name>A0A5N6D9Y3_ASPPA</name>
<dbReference type="EMBL" id="ML735032">
    <property type="protein sequence ID" value="KAB8200880.1"/>
    <property type="molecule type" value="Genomic_DNA"/>
</dbReference>
<gene>
    <name evidence="1" type="ORF">BDV34DRAFT_203857</name>
</gene>
<keyword evidence="2" id="KW-1185">Reference proteome</keyword>
<dbReference type="AlphaFoldDB" id="A0A5N6D9Y3"/>
<dbReference type="Proteomes" id="UP000326532">
    <property type="component" value="Unassembled WGS sequence"/>
</dbReference>
<evidence type="ECO:0000313" key="2">
    <source>
        <dbReference type="Proteomes" id="UP000326532"/>
    </source>
</evidence>
<dbReference type="VEuPathDB" id="FungiDB:BDV34DRAFT_203857"/>
<protein>
    <submittedName>
        <fullName evidence="1">Uncharacterized protein</fullName>
    </submittedName>
</protein>
<evidence type="ECO:0000313" key="1">
    <source>
        <dbReference type="EMBL" id="KAB8200880.1"/>
    </source>
</evidence>
<reference evidence="1 2" key="1">
    <citation type="submission" date="2019-04" db="EMBL/GenBank/DDBJ databases">
        <title>Fungal friends and foes A comparative genomics study of 23 Aspergillus species from section Flavi.</title>
        <authorList>
            <consortium name="DOE Joint Genome Institute"/>
            <person name="Kjaerbolling I."/>
            <person name="Vesth T.C."/>
            <person name="Frisvad J.C."/>
            <person name="Nybo J.L."/>
            <person name="Theobald S."/>
            <person name="Kildgaard S."/>
            <person name="Petersen T.I."/>
            <person name="Kuo A."/>
            <person name="Sato A."/>
            <person name="Lyhne E.K."/>
            <person name="Kogle M.E."/>
            <person name="Wiebenga A."/>
            <person name="Kun R.S."/>
            <person name="Lubbers R.J."/>
            <person name="Makela M.R."/>
            <person name="Barry K."/>
            <person name="Chovatia M."/>
            <person name="Clum A."/>
            <person name="Daum C."/>
            <person name="Haridas S."/>
            <person name="He G."/>
            <person name="LaButti K."/>
            <person name="Lipzen A."/>
            <person name="Mondo S."/>
            <person name="Pangilinan J."/>
            <person name="Riley R."/>
            <person name="Salamov A."/>
            <person name="Simmons B.A."/>
            <person name="Magnuson J.K."/>
            <person name="Henrissat B."/>
            <person name="Mortensen U.H."/>
            <person name="Larsen T.O."/>
            <person name="De vries R.P."/>
            <person name="Grigoriev I.V."/>
            <person name="Machida M."/>
            <person name="Baker S.E."/>
            <person name="Andersen M.R."/>
        </authorList>
    </citation>
    <scope>NUCLEOTIDE SEQUENCE [LARGE SCALE GENOMIC DNA]</scope>
    <source>
        <strain evidence="1 2">CBS 117618</strain>
    </source>
</reference>